<dbReference type="Proteomes" id="UP000831775">
    <property type="component" value="Chromosome"/>
</dbReference>
<dbReference type="EMBL" id="CP095043">
    <property type="protein sequence ID" value="UOQ59407.1"/>
    <property type="molecule type" value="Genomic_DNA"/>
</dbReference>
<keyword evidence="3" id="KW-1185">Reference proteome</keyword>
<evidence type="ECO:0000313" key="3">
    <source>
        <dbReference type="Proteomes" id="UP000831775"/>
    </source>
</evidence>
<keyword evidence="1" id="KW-1133">Transmembrane helix</keyword>
<keyword evidence="1" id="KW-0472">Membrane</keyword>
<protein>
    <submittedName>
        <fullName evidence="2">Alkaline shock response membrane anchor protein AmaP</fullName>
    </submittedName>
</protein>
<feature type="transmembrane region" description="Helical" evidence="1">
    <location>
        <begin position="12"/>
        <end position="33"/>
    </location>
</feature>
<evidence type="ECO:0000256" key="1">
    <source>
        <dbReference type="SAM" id="Phobius"/>
    </source>
</evidence>
<sequence>MNHTNRALNRALLLIFGLVLLGAGLVGVGLAVWPTAATAWGDVGGGADAWLAQVLEVTRIAGTAATWIGIGAIVIILVALVLLVLALTRLIRRRSRTVVLSNDAQTPLGRVTITEGFVSDAVRNALADRDEILTVQVTANEIRSTPVLHVSVTPRQNTDPRELVDRIDLLLRNLTALTGQEIDTYISIHSGLRVRLAHDQARLT</sequence>
<organism evidence="2 3">
    <name type="scientific">Leucobacter rhizosphaerae</name>
    <dbReference type="NCBI Taxonomy" id="2932245"/>
    <lineage>
        <taxon>Bacteria</taxon>
        <taxon>Bacillati</taxon>
        <taxon>Actinomycetota</taxon>
        <taxon>Actinomycetes</taxon>
        <taxon>Micrococcales</taxon>
        <taxon>Microbacteriaceae</taxon>
        <taxon>Leucobacter</taxon>
    </lineage>
</organism>
<reference evidence="2 3" key="1">
    <citation type="submission" date="2022-04" db="EMBL/GenBank/DDBJ databases">
        <title>Leucobacter sp. isolated from rhizosphere of onion.</title>
        <authorList>
            <person name="Won M."/>
            <person name="Lee C.-M."/>
            <person name="Woen H.-Y."/>
            <person name="Kwon S.-W."/>
        </authorList>
    </citation>
    <scope>NUCLEOTIDE SEQUENCE [LARGE SCALE GENOMIC DNA]</scope>
    <source>
        <strain evidence="2 3">H25R-14</strain>
    </source>
</reference>
<dbReference type="RefSeq" id="WP_244684409.1">
    <property type="nucleotide sequence ID" value="NZ_CP095043.1"/>
</dbReference>
<accession>A0ABY4FT31</accession>
<name>A0ABY4FT31_9MICO</name>
<keyword evidence="1" id="KW-0812">Transmembrane</keyword>
<proteinExistence type="predicted"/>
<evidence type="ECO:0000313" key="2">
    <source>
        <dbReference type="EMBL" id="UOQ59407.1"/>
    </source>
</evidence>
<gene>
    <name evidence="2" type="ORF">MUN76_10110</name>
</gene>
<feature type="transmembrane region" description="Helical" evidence="1">
    <location>
        <begin position="64"/>
        <end position="87"/>
    </location>
</feature>